<feature type="compositionally biased region" description="Polar residues" evidence="1">
    <location>
        <begin position="227"/>
        <end position="236"/>
    </location>
</feature>
<feature type="region of interest" description="Disordered" evidence="1">
    <location>
        <begin position="1"/>
        <end position="42"/>
    </location>
</feature>
<feature type="region of interest" description="Disordered" evidence="1">
    <location>
        <begin position="93"/>
        <end position="342"/>
    </location>
</feature>
<dbReference type="Pfam" id="PF13763">
    <property type="entry name" value="DUF4167"/>
    <property type="match status" value="1"/>
</dbReference>
<protein>
    <recommendedName>
        <fullName evidence="2">DUF4167 domain-containing protein</fullName>
    </recommendedName>
</protein>
<dbReference type="Proteomes" id="UP000046373">
    <property type="component" value="Unassembled WGS sequence"/>
</dbReference>
<gene>
    <name evidence="3" type="ORF">MPLDJ20_50008</name>
</gene>
<organism evidence="3 4">
    <name type="scientific">Mesorhizobium plurifarium</name>
    <dbReference type="NCBI Taxonomy" id="69974"/>
    <lineage>
        <taxon>Bacteria</taxon>
        <taxon>Pseudomonadati</taxon>
        <taxon>Pseudomonadota</taxon>
        <taxon>Alphaproteobacteria</taxon>
        <taxon>Hyphomicrobiales</taxon>
        <taxon>Phyllobacteriaceae</taxon>
        <taxon>Mesorhizobium</taxon>
    </lineage>
</organism>
<dbReference type="InterPro" id="IPR025430">
    <property type="entry name" value="DUF4167"/>
</dbReference>
<dbReference type="EMBL" id="CCNB01000042">
    <property type="protein sequence ID" value="CDX42354.1"/>
    <property type="molecule type" value="Genomic_DNA"/>
</dbReference>
<dbReference type="AlphaFoldDB" id="A0A090FL13"/>
<evidence type="ECO:0000259" key="2">
    <source>
        <dbReference type="Pfam" id="PF13763"/>
    </source>
</evidence>
<evidence type="ECO:0000313" key="4">
    <source>
        <dbReference type="Proteomes" id="UP000046373"/>
    </source>
</evidence>
<feature type="domain" description="DUF4167" evidence="2">
    <location>
        <begin position="11"/>
        <end position="91"/>
    </location>
</feature>
<name>A0A090FL13_MESPL</name>
<sequence>MRPQQQNRRMRGRNNNGGGGNNNNRKGPNPLTRTYESNGPDVKIRGSAQQIAEKYAALARDAQSSGDRVMAENYLQHAEHYNRIIAAAQAQMPIQNVPQNRDDFEDDLDEDRDEFDNTGNNSGNGAEAPANGSGPQPVIEGTPAELAYNQENGRDNNNRRDSGQRDGGQRDNNGRDRHRDRRNGGYGQNGPRGDSGQRGEHGGQQSDQNRRNEAQAQPEGSAEAGSTADQAPQFDSFSPAALAAQAELNETAMDNGAGRRPRRPRRPRGNYADQASNGERGAQPEGSAPENSGEAPNAVNNGDEASAKLADEARPAIEPVASEPTPVVSEAPGEPVTADANN</sequence>
<proteinExistence type="predicted"/>
<evidence type="ECO:0000256" key="1">
    <source>
        <dbReference type="SAM" id="MobiDB-lite"/>
    </source>
</evidence>
<feature type="compositionally biased region" description="Basic and acidic residues" evidence="1">
    <location>
        <begin position="152"/>
        <end position="177"/>
    </location>
</feature>
<evidence type="ECO:0000313" key="3">
    <source>
        <dbReference type="EMBL" id="CDX42354.1"/>
    </source>
</evidence>
<reference evidence="3 4" key="1">
    <citation type="submission" date="2014-08" db="EMBL/GenBank/DDBJ databases">
        <authorList>
            <person name="Moulin Lionel"/>
        </authorList>
    </citation>
    <scope>NUCLEOTIDE SEQUENCE [LARGE SCALE GENOMIC DNA]</scope>
</reference>
<feature type="compositionally biased region" description="Basic residues" evidence="1">
    <location>
        <begin position="259"/>
        <end position="268"/>
    </location>
</feature>
<accession>A0A090FL13</accession>
<feature type="compositionally biased region" description="Basic and acidic residues" evidence="1">
    <location>
        <begin position="305"/>
        <end position="315"/>
    </location>
</feature>
<feature type="compositionally biased region" description="Acidic residues" evidence="1">
    <location>
        <begin position="103"/>
        <end position="116"/>
    </location>
</feature>